<keyword evidence="2" id="KW-0479">Metal-binding</keyword>
<evidence type="ECO:0000256" key="3">
    <source>
        <dbReference type="ARBA" id="ARBA00022801"/>
    </source>
</evidence>
<dbReference type="Gene3D" id="3.60.15.10">
    <property type="entry name" value="Ribonuclease Z/Hydroxyacylglutathione hydrolase-like"/>
    <property type="match status" value="1"/>
</dbReference>
<dbReference type="PANTHER" id="PTHR42978">
    <property type="entry name" value="QUORUM-QUENCHING LACTONASE YTNP-RELATED-RELATED"/>
    <property type="match status" value="1"/>
</dbReference>
<dbReference type="Pfam" id="PF00753">
    <property type="entry name" value="Lactamase_B"/>
    <property type="match status" value="1"/>
</dbReference>
<evidence type="ECO:0000313" key="7">
    <source>
        <dbReference type="EMBL" id="KNG94408.1"/>
    </source>
</evidence>
<feature type="signal peptide" evidence="5">
    <location>
        <begin position="1"/>
        <end position="31"/>
    </location>
</feature>
<reference evidence="7 8" key="1">
    <citation type="journal article" date="2015" name="Int. J. Syst. Evol. Microbiol.">
        <title>Aestuariivita atlantica sp. nov., isolated from deep sea sediment of the Atlantic Ocean.</title>
        <authorList>
            <person name="Li G."/>
            <person name="Lai Q."/>
            <person name="Du Y."/>
            <person name="Liu X."/>
            <person name="Sun F."/>
            <person name="Shao Z."/>
        </authorList>
    </citation>
    <scope>NUCLEOTIDE SEQUENCE [LARGE SCALE GENOMIC DNA]</scope>
    <source>
        <strain evidence="7 8">22II-S11-z3</strain>
    </source>
</reference>
<dbReference type="STRING" id="1317121.ATO11_06660"/>
<dbReference type="PATRIC" id="fig|1317121.7.peg.1934"/>
<comment type="similarity">
    <text evidence="1">Belongs to the metallo-beta-lactamase superfamily.</text>
</comment>
<accession>A0A0L1JSP5</accession>
<organism evidence="7 8">
    <name type="scientific">Pseudaestuariivita atlantica</name>
    <dbReference type="NCBI Taxonomy" id="1317121"/>
    <lineage>
        <taxon>Bacteria</taxon>
        <taxon>Pseudomonadati</taxon>
        <taxon>Pseudomonadota</taxon>
        <taxon>Alphaproteobacteria</taxon>
        <taxon>Rhodobacterales</taxon>
        <taxon>Paracoccaceae</taxon>
        <taxon>Pseudaestuariivita</taxon>
    </lineage>
</organism>
<dbReference type="CDD" id="cd07720">
    <property type="entry name" value="OPHC2-like_MBL-fold"/>
    <property type="match status" value="1"/>
</dbReference>
<dbReference type="RefSeq" id="WP_134643076.1">
    <property type="nucleotide sequence ID" value="NZ_AQQZ01000003.1"/>
</dbReference>
<dbReference type="GO" id="GO:0046872">
    <property type="term" value="F:metal ion binding"/>
    <property type="evidence" value="ECO:0007669"/>
    <property type="project" value="UniProtKB-KW"/>
</dbReference>
<evidence type="ECO:0000313" key="8">
    <source>
        <dbReference type="Proteomes" id="UP000036938"/>
    </source>
</evidence>
<protein>
    <recommendedName>
        <fullName evidence="6">Metallo-beta-lactamase domain-containing protein</fullName>
    </recommendedName>
</protein>
<dbReference type="SUPFAM" id="SSF56281">
    <property type="entry name" value="Metallo-hydrolase/oxidoreductase"/>
    <property type="match status" value="1"/>
</dbReference>
<proteinExistence type="inferred from homology"/>
<dbReference type="PANTHER" id="PTHR42978:SF6">
    <property type="entry name" value="QUORUM-QUENCHING LACTONASE YTNP-RELATED"/>
    <property type="match status" value="1"/>
</dbReference>
<keyword evidence="8" id="KW-1185">Reference proteome</keyword>
<evidence type="ECO:0000259" key="6">
    <source>
        <dbReference type="SMART" id="SM00849"/>
    </source>
</evidence>
<gene>
    <name evidence="7" type="ORF">ATO11_06660</name>
</gene>
<feature type="chain" id="PRO_5005553879" description="Metallo-beta-lactamase domain-containing protein" evidence="5">
    <location>
        <begin position="32"/>
        <end position="321"/>
    </location>
</feature>
<comment type="caution">
    <text evidence="7">The sequence shown here is derived from an EMBL/GenBank/DDBJ whole genome shotgun (WGS) entry which is preliminary data.</text>
</comment>
<feature type="domain" description="Metallo-beta-lactamase" evidence="6">
    <location>
        <begin position="92"/>
        <end position="297"/>
    </location>
</feature>
<dbReference type="EMBL" id="AQQZ01000003">
    <property type="protein sequence ID" value="KNG94408.1"/>
    <property type="molecule type" value="Genomic_DNA"/>
</dbReference>
<dbReference type="OrthoDB" id="9773738at2"/>
<name>A0A0L1JSP5_9RHOB</name>
<evidence type="ECO:0000256" key="2">
    <source>
        <dbReference type="ARBA" id="ARBA00022723"/>
    </source>
</evidence>
<dbReference type="Proteomes" id="UP000036938">
    <property type="component" value="Unassembled WGS sequence"/>
</dbReference>
<evidence type="ECO:0000256" key="4">
    <source>
        <dbReference type="ARBA" id="ARBA00022833"/>
    </source>
</evidence>
<dbReference type="GO" id="GO:0016787">
    <property type="term" value="F:hydrolase activity"/>
    <property type="evidence" value="ECO:0007669"/>
    <property type="project" value="UniProtKB-KW"/>
</dbReference>
<dbReference type="InterPro" id="IPR036866">
    <property type="entry name" value="RibonucZ/Hydroxyglut_hydro"/>
</dbReference>
<keyword evidence="4" id="KW-0862">Zinc</keyword>
<sequence>MFPSPRLSRRAFGMAALTAPLAVSFAGQARADGHAAPGDAAIYGASLGSYRITAIMDGVAPLGRGFFFGLPDEQINSVMEANGIGPDLLPAPVNAYLLQSGDRTILIDAGMGGLEMLGPGFGRLSAGLAAAGTSAEAVDTVVVTHLHPDHVGGLLAGGGAAFANAELVVAEAEATFWTDDAAMAAAPEAMQGLFQLAKAVMGAYAGRVTQVADGAEIAPGLTLSLSPGHTPGHSVVMIDGGDRQVMMVADTIHNAELHTALPNIGFGFDVDTGLAAQSRVALFDRLAADKTLIAGSHVHFPGFGRILRDGEVYRYVPATWA</sequence>
<keyword evidence="3" id="KW-0378">Hydrolase</keyword>
<dbReference type="InterPro" id="IPR001279">
    <property type="entry name" value="Metallo-B-lactamas"/>
</dbReference>
<keyword evidence="5" id="KW-0732">Signal</keyword>
<dbReference type="AlphaFoldDB" id="A0A0L1JSP5"/>
<evidence type="ECO:0000256" key="5">
    <source>
        <dbReference type="SAM" id="SignalP"/>
    </source>
</evidence>
<dbReference type="InterPro" id="IPR051013">
    <property type="entry name" value="MBL_superfamily_lactonases"/>
</dbReference>
<dbReference type="SMART" id="SM00849">
    <property type="entry name" value="Lactamase_B"/>
    <property type="match status" value="1"/>
</dbReference>
<evidence type="ECO:0000256" key="1">
    <source>
        <dbReference type="ARBA" id="ARBA00007749"/>
    </source>
</evidence>